<dbReference type="PROSITE" id="PS51300">
    <property type="entry name" value="NIRD"/>
    <property type="match status" value="1"/>
</dbReference>
<sequence>MTVLPREQTGEQTGEVLAGWTPVCPQERVPRNFGVAALLAGGVQVAIFRTGDDEFHGLSNVDPFSGAAVLSRGIVGDVGGVPVVASPVYKQNFVLATGRCLDDESVCLETYPVRVVDGMVEVAVR</sequence>
<accession>A0A660CGG2</accession>
<dbReference type="InterPro" id="IPR017941">
    <property type="entry name" value="Rieske_2Fe-2S"/>
</dbReference>
<dbReference type="InterPro" id="IPR017881">
    <property type="entry name" value="NirD"/>
</dbReference>
<evidence type="ECO:0000259" key="7">
    <source>
        <dbReference type="PROSITE" id="PS51296"/>
    </source>
</evidence>
<dbReference type="Proteomes" id="UP000317303">
    <property type="component" value="Unassembled WGS sequence"/>
</dbReference>
<dbReference type="PANTHER" id="PTHR40562:SF1">
    <property type="entry name" value="NITRITE REDUCTASE (NADH) SMALL SUBUNIT"/>
    <property type="match status" value="1"/>
</dbReference>
<name>A0A660CGG2_9PSEU</name>
<evidence type="ECO:0000256" key="6">
    <source>
        <dbReference type="ARBA" id="ARBA00023063"/>
    </source>
</evidence>
<evidence type="ECO:0000313" key="9">
    <source>
        <dbReference type="Proteomes" id="UP000317303"/>
    </source>
</evidence>
<dbReference type="GO" id="GO:0016705">
    <property type="term" value="F:oxidoreductase activity, acting on paired donors, with incorporation or reduction of molecular oxygen"/>
    <property type="evidence" value="ECO:0007669"/>
    <property type="project" value="UniProtKB-ARBA"/>
</dbReference>
<keyword evidence="5" id="KW-0411">Iron-sulfur</keyword>
<keyword evidence="4" id="KW-0408">Iron</keyword>
<dbReference type="GO" id="GO:0008942">
    <property type="term" value="F:nitrite reductase [NAD(P)H] activity"/>
    <property type="evidence" value="ECO:0007669"/>
    <property type="project" value="InterPro"/>
</dbReference>
<keyword evidence="6" id="KW-0534">Nitrate assimilation</keyword>
<dbReference type="GO" id="GO:0004497">
    <property type="term" value="F:monooxygenase activity"/>
    <property type="evidence" value="ECO:0007669"/>
    <property type="project" value="UniProtKB-ARBA"/>
</dbReference>
<dbReference type="Gene3D" id="2.102.10.10">
    <property type="entry name" value="Rieske [2Fe-2S] iron-sulphur domain"/>
    <property type="match status" value="1"/>
</dbReference>
<evidence type="ECO:0000256" key="4">
    <source>
        <dbReference type="ARBA" id="ARBA00023004"/>
    </source>
</evidence>
<dbReference type="PANTHER" id="PTHR40562">
    <property type="match status" value="1"/>
</dbReference>
<dbReference type="PROSITE" id="PS51296">
    <property type="entry name" value="RIESKE"/>
    <property type="match status" value="1"/>
</dbReference>
<keyword evidence="3" id="KW-0560">Oxidoreductase</keyword>
<organism evidence="8 9">
    <name type="scientific">Prauserella rugosa</name>
    <dbReference type="NCBI Taxonomy" id="43354"/>
    <lineage>
        <taxon>Bacteria</taxon>
        <taxon>Bacillati</taxon>
        <taxon>Actinomycetota</taxon>
        <taxon>Actinomycetes</taxon>
        <taxon>Pseudonocardiales</taxon>
        <taxon>Pseudonocardiaceae</taxon>
        <taxon>Prauserella</taxon>
    </lineage>
</organism>
<dbReference type="GO" id="GO:0051537">
    <property type="term" value="F:2 iron, 2 sulfur cluster binding"/>
    <property type="evidence" value="ECO:0007669"/>
    <property type="project" value="UniProtKB-KW"/>
</dbReference>
<dbReference type="GO" id="GO:0046872">
    <property type="term" value="F:metal ion binding"/>
    <property type="evidence" value="ECO:0007669"/>
    <property type="project" value="UniProtKB-KW"/>
</dbReference>
<reference evidence="8 9" key="1">
    <citation type="submission" date="2019-07" db="EMBL/GenBank/DDBJ databases">
        <title>R&amp;d 2014.</title>
        <authorList>
            <person name="Klenk H.-P."/>
        </authorList>
    </citation>
    <scope>NUCLEOTIDE SEQUENCE [LARGE SCALE GENOMIC DNA]</scope>
    <source>
        <strain evidence="8 9">DSM 43194</strain>
    </source>
</reference>
<comment type="caution">
    <text evidence="8">The sequence shown here is derived from an EMBL/GenBank/DDBJ whole genome shotgun (WGS) entry which is preliminary data.</text>
</comment>
<feature type="domain" description="Rieske" evidence="7">
    <location>
        <begin position="20"/>
        <end position="122"/>
    </location>
</feature>
<dbReference type="RefSeq" id="WP_051757961.1">
    <property type="nucleotide sequence ID" value="NZ_JOIJ01000013.1"/>
</dbReference>
<protein>
    <submittedName>
        <fullName evidence="8">Nitrite reductase (NADH) small subunit</fullName>
    </submittedName>
</protein>
<dbReference type="SUPFAM" id="SSF50022">
    <property type="entry name" value="ISP domain"/>
    <property type="match status" value="1"/>
</dbReference>
<keyword evidence="2" id="KW-0479">Metal-binding</keyword>
<dbReference type="NCBIfam" id="TIGR02378">
    <property type="entry name" value="nirD_assim_sml"/>
    <property type="match status" value="1"/>
</dbReference>
<dbReference type="OrthoDB" id="3213360at2"/>
<evidence type="ECO:0000256" key="5">
    <source>
        <dbReference type="ARBA" id="ARBA00023014"/>
    </source>
</evidence>
<dbReference type="Pfam" id="PF13806">
    <property type="entry name" value="Rieske_2"/>
    <property type="match status" value="1"/>
</dbReference>
<keyword evidence="1" id="KW-0001">2Fe-2S</keyword>
<keyword evidence="9" id="KW-1185">Reference proteome</keyword>
<dbReference type="InterPro" id="IPR012748">
    <property type="entry name" value="Rieske-like_NirD"/>
</dbReference>
<evidence type="ECO:0000256" key="1">
    <source>
        <dbReference type="ARBA" id="ARBA00022714"/>
    </source>
</evidence>
<evidence type="ECO:0000256" key="2">
    <source>
        <dbReference type="ARBA" id="ARBA00022723"/>
    </source>
</evidence>
<dbReference type="AlphaFoldDB" id="A0A660CGG2"/>
<dbReference type="InterPro" id="IPR036922">
    <property type="entry name" value="Rieske_2Fe-2S_sf"/>
</dbReference>
<evidence type="ECO:0000313" key="8">
    <source>
        <dbReference type="EMBL" id="TWH22522.1"/>
    </source>
</evidence>
<gene>
    <name evidence="8" type="ORF">JD82_04403</name>
</gene>
<proteinExistence type="predicted"/>
<evidence type="ECO:0000256" key="3">
    <source>
        <dbReference type="ARBA" id="ARBA00023002"/>
    </source>
</evidence>
<dbReference type="GO" id="GO:0042128">
    <property type="term" value="P:nitrate assimilation"/>
    <property type="evidence" value="ECO:0007669"/>
    <property type="project" value="UniProtKB-KW"/>
</dbReference>
<dbReference type="EMBL" id="VLJV01000001">
    <property type="protein sequence ID" value="TWH22522.1"/>
    <property type="molecule type" value="Genomic_DNA"/>
</dbReference>